<keyword evidence="2" id="KW-1185">Reference proteome</keyword>
<dbReference type="RefSeq" id="XP_056508958.1">
    <property type="nucleotide sequence ID" value="XM_056658665.1"/>
</dbReference>
<name>A0A9W9JYZ6_9EURO</name>
<comment type="caution">
    <text evidence="1">The sequence shown here is derived from an EMBL/GenBank/DDBJ whole genome shotgun (WGS) entry which is preliminary data.</text>
</comment>
<reference evidence="1" key="1">
    <citation type="submission" date="2022-11" db="EMBL/GenBank/DDBJ databases">
        <authorList>
            <person name="Petersen C."/>
        </authorList>
    </citation>
    <scope>NUCLEOTIDE SEQUENCE</scope>
    <source>
        <strain evidence="1">IBT 34128</strain>
    </source>
</reference>
<evidence type="ECO:0000313" key="2">
    <source>
        <dbReference type="Proteomes" id="UP001141434"/>
    </source>
</evidence>
<evidence type="ECO:0000313" key="1">
    <source>
        <dbReference type="EMBL" id="KAJ5086833.1"/>
    </source>
</evidence>
<dbReference type="Proteomes" id="UP001141434">
    <property type="component" value="Unassembled WGS sequence"/>
</dbReference>
<proteinExistence type="predicted"/>
<dbReference type="GeneID" id="81397834"/>
<dbReference type="EMBL" id="JAPMSZ010000010">
    <property type="protein sequence ID" value="KAJ5086833.1"/>
    <property type="molecule type" value="Genomic_DNA"/>
</dbReference>
<dbReference type="AlphaFoldDB" id="A0A9W9JYZ6"/>
<gene>
    <name evidence="1" type="ORF">NUU61_008140</name>
</gene>
<organism evidence="1 2">
    <name type="scientific">Penicillium alfredii</name>
    <dbReference type="NCBI Taxonomy" id="1506179"/>
    <lineage>
        <taxon>Eukaryota</taxon>
        <taxon>Fungi</taxon>
        <taxon>Dikarya</taxon>
        <taxon>Ascomycota</taxon>
        <taxon>Pezizomycotina</taxon>
        <taxon>Eurotiomycetes</taxon>
        <taxon>Eurotiomycetidae</taxon>
        <taxon>Eurotiales</taxon>
        <taxon>Aspergillaceae</taxon>
        <taxon>Penicillium</taxon>
    </lineage>
</organism>
<reference evidence="1" key="2">
    <citation type="journal article" date="2023" name="IMA Fungus">
        <title>Comparative genomic study of the Penicillium genus elucidates a diverse pangenome and 15 lateral gene transfer events.</title>
        <authorList>
            <person name="Petersen C."/>
            <person name="Sorensen T."/>
            <person name="Nielsen M.R."/>
            <person name="Sondergaard T.E."/>
            <person name="Sorensen J.L."/>
            <person name="Fitzpatrick D.A."/>
            <person name="Frisvad J.C."/>
            <person name="Nielsen K.L."/>
        </authorList>
    </citation>
    <scope>NUCLEOTIDE SEQUENCE</scope>
    <source>
        <strain evidence="1">IBT 34128</strain>
    </source>
</reference>
<accession>A0A9W9JYZ6</accession>
<protein>
    <submittedName>
        <fullName evidence="1">Uncharacterized protein</fullName>
    </submittedName>
</protein>
<sequence length="235" mass="26730">MCAGIRRGLGILEYRRQGTRHLHGDSFQIQALHTQRQALRDLIEPPIEPHRPVQLNQRQRSALVLLGLGREFQQLFHASHESVRLAVQLPLDLDPDEKRLHVMLESESRPDHVVVNRLTLAFILIQHPFERAIGGIISLGLRCAVDPERLASESPPARLRDFPFLVISDSTTAATEHIDLGCEMPGSFRDHRRWLARQLFGPIVIGNLENAAIATVDSRPHRYIGINVFSRHFIR</sequence>